<evidence type="ECO:0000313" key="2">
    <source>
        <dbReference type="EMBL" id="BBY37478.1"/>
    </source>
</evidence>
<keyword evidence="3" id="KW-1185">Reference proteome</keyword>
<protein>
    <submittedName>
        <fullName evidence="2">Uncharacterized protein</fullName>
    </submittedName>
</protein>
<dbReference type="Proteomes" id="UP000465812">
    <property type="component" value="Chromosome"/>
</dbReference>
<organism evidence="2 3">
    <name type="scientific">Mycobacterium mantenii</name>
    <dbReference type="NCBI Taxonomy" id="560555"/>
    <lineage>
        <taxon>Bacteria</taxon>
        <taxon>Bacillati</taxon>
        <taxon>Actinomycetota</taxon>
        <taxon>Actinomycetes</taxon>
        <taxon>Mycobacteriales</taxon>
        <taxon>Mycobacteriaceae</taxon>
        <taxon>Mycobacterium</taxon>
        <taxon>Mycobacterium avium complex (MAC)</taxon>
    </lineage>
</organism>
<sequence>MVHHNSHHILLGAHRIDLRTNRNLGRQIKPVSGQRHQLVDHVPLGHRDHGRAAAPPHPRLGRQHLLHRHPFNLGKYRAQRFVAGDHVIKGRIQRLDIEPPADPKRGRHVVGRNPALEPVQEPQPALRE</sequence>
<feature type="region of interest" description="Disordered" evidence="1">
    <location>
        <begin position="94"/>
        <end position="128"/>
    </location>
</feature>
<evidence type="ECO:0000256" key="1">
    <source>
        <dbReference type="SAM" id="MobiDB-lite"/>
    </source>
</evidence>
<proteinExistence type="predicted"/>
<accession>A0ABN6A6H4</accession>
<feature type="compositionally biased region" description="Basic and acidic residues" evidence="1">
    <location>
        <begin position="94"/>
        <end position="104"/>
    </location>
</feature>
<name>A0ABN6A6H4_MYCNT</name>
<dbReference type="EMBL" id="AP022590">
    <property type="protein sequence ID" value="BBY37478.1"/>
    <property type="molecule type" value="Genomic_DNA"/>
</dbReference>
<gene>
    <name evidence="2" type="ORF">MMAN_16120</name>
</gene>
<reference evidence="2 3" key="1">
    <citation type="journal article" date="2019" name="Emerg. Microbes Infect.">
        <title>Comprehensive subspecies identification of 175 nontuberculous mycobacteria species based on 7547 genomic profiles.</title>
        <authorList>
            <person name="Matsumoto Y."/>
            <person name="Kinjo T."/>
            <person name="Motooka D."/>
            <person name="Nabeya D."/>
            <person name="Jung N."/>
            <person name="Uechi K."/>
            <person name="Horii T."/>
            <person name="Iida T."/>
            <person name="Fujita J."/>
            <person name="Nakamura S."/>
        </authorList>
    </citation>
    <scope>NUCLEOTIDE SEQUENCE [LARGE SCALE GENOMIC DNA]</scope>
    <source>
        <strain evidence="2 3">JCM 18113</strain>
    </source>
</reference>
<evidence type="ECO:0000313" key="3">
    <source>
        <dbReference type="Proteomes" id="UP000465812"/>
    </source>
</evidence>